<dbReference type="RefSeq" id="WP_109645974.1">
    <property type="nucleotide sequence ID" value="NZ_QGGB01000004.1"/>
</dbReference>
<evidence type="ECO:0000313" key="2">
    <source>
        <dbReference type="EMBL" id="PWN07271.1"/>
    </source>
</evidence>
<dbReference type="Proteomes" id="UP000245533">
    <property type="component" value="Unassembled WGS sequence"/>
</dbReference>
<dbReference type="InterPro" id="IPR058240">
    <property type="entry name" value="rSAM_sf"/>
</dbReference>
<protein>
    <submittedName>
        <fullName evidence="2">Radical SAM protein</fullName>
    </submittedName>
</protein>
<dbReference type="PIRSF" id="PIRSF004954">
    <property type="entry name" value="Radical_SAM"/>
    <property type="match status" value="1"/>
</dbReference>
<dbReference type="InterPro" id="IPR005909">
    <property type="entry name" value="RaSEA"/>
</dbReference>
<dbReference type="InterPro" id="IPR006638">
    <property type="entry name" value="Elp3/MiaA/NifB-like_rSAM"/>
</dbReference>
<evidence type="ECO:0000259" key="1">
    <source>
        <dbReference type="SMART" id="SM00729"/>
    </source>
</evidence>
<sequence length="310" mass="35929">MKYQISNKSIQDYRPEKEAMDPYRPYLWLHEEEVQSDGCLSSVNTIFLTNRECPFKCTMCDLWRHTLDEPTPGGAIPEQIRFAQKKLPDADVVKLYNSGNFFDGKAIPRDDYREIADLLSDYDHIIVENHPKLIGDFIPEFRDMLNGSFEIAMGLESIHPVVMPGLNKQITRENYRRASEYLVENGMDVRAFVLLNPPFLTDERENIEWCLKTVEFAFDCGASAVSVIPTRDGNGIMEELRVRGEYVPPRLSALEEVFDRALQMKKGRVFADLWDLEKFSDCSECFEERKKRLEAMNLGQKKFPLVECRC</sequence>
<accession>A0A316TUD5</accession>
<comment type="caution">
    <text evidence="2">The sequence shown here is derived from an EMBL/GenBank/DDBJ whole genome shotgun (WGS) entry which is preliminary data.</text>
</comment>
<keyword evidence="3" id="KW-1185">Reference proteome</keyword>
<feature type="domain" description="Elp3/MiaA/NifB-like radical SAM core" evidence="1">
    <location>
        <begin position="43"/>
        <end position="260"/>
    </location>
</feature>
<dbReference type="SUPFAM" id="SSF102114">
    <property type="entry name" value="Radical SAM enzymes"/>
    <property type="match status" value="1"/>
</dbReference>
<dbReference type="AlphaFoldDB" id="A0A316TUD5"/>
<dbReference type="SMART" id="SM00729">
    <property type="entry name" value="Elp3"/>
    <property type="match status" value="1"/>
</dbReference>
<dbReference type="EMBL" id="QGGB01000004">
    <property type="protein sequence ID" value="PWN07271.1"/>
    <property type="molecule type" value="Genomic_DNA"/>
</dbReference>
<organism evidence="2 3">
    <name type="scientific">Rhodohalobacter mucosus</name>
    <dbReference type="NCBI Taxonomy" id="2079485"/>
    <lineage>
        <taxon>Bacteria</taxon>
        <taxon>Pseudomonadati</taxon>
        <taxon>Balneolota</taxon>
        <taxon>Balneolia</taxon>
        <taxon>Balneolales</taxon>
        <taxon>Balneolaceae</taxon>
        <taxon>Rhodohalobacter</taxon>
    </lineage>
</organism>
<name>A0A316TUD5_9BACT</name>
<evidence type="ECO:0000313" key="3">
    <source>
        <dbReference type="Proteomes" id="UP000245533"/>
    </source>
</evidence>
<dbReference type="GO" id="GO:0051536">
    <property type="term" value="F:iron-sulfur cluster binding"/>
    <property type="evidence" value="ECO:0007669"/>
    <property type="project" value="InterPro"/>
</dbReference>
<dbReference type="GO" id="GO:0003824">
    <property type="term" value="F:catalytic activity"/>
    <property type="evidence" value="ECO:0007669"/>
    <property type="project" value="InterPro"/>
</dbReference>
<gene>
    <name evidence="2" type="ORF">DDZ15_05575</name>
</gene>
<proteinExistence type="predicted"/>
<dbReference type="SFLD" id="SFLDS00029">
    <property type="entry name" value="Radical_SAM"/>
    <property type="match status" value="1"/>
</dbReference>
<dbReference type="InterPro" id="IPR007197">
    <property type="entry name" value="rSAM"/>
</dbReference>
<reference evidence="2 3" key="1">
    <citation type="submission" date="2018-05" db="EMBL/GenBank/DDBJ databases">
        <title>Rhodohalobacter halophilus gen. nov., sp. nov., a moderately halophilic member of the family Balneolaceae.</title>
        <authorList>
            <person name="Liu Z.-W."/>
        </authorList>
    </citation>
    <scope>NUCLEOTIDE SEQUENCE [LARGE SCALE GENOMIC DNA]</scope>
    <source>
        <strain evidence="2 3">8A47</strain>
    </source>
</reference>
<dbReference type="OrthoDB" id="4501995at2"/>